<accession>A0A1H9Y7G4</accession>
<sequence>MSYNEFWNEIYDTSIELNSLLISYWKEYSNFDSWQFWFVLALLIIPLIILYMVVDRSRIFEVLFFGFSVHILWTYVDVMLGSTTLFVHQYFLIPILPFALSISSSVLPVGFMLIYQYCINHEKNFYLYTIIASAIFAFGFASLENFLGLIEFNNGMNMFYVFLIDLGVVFPSYWLTKFVKKIGTGD</sequence>
<reference evidence="2 3" key="1">
    <citation type="submission" date="2016-10" db="EMBL/GenBank/DDBJ databases">
        <authorList>
            <person name="de Groot N.N."/>
        </authorList>
    </citation>
    <scope>NUCLEOTIDE SEQUENCE [LARGE SCALE GENOMIC DNA]</scope>
    <source>
        <strain evidence="2 3">IBRC-M 10780</strain>
    </source>
</reference>
<dbReference type="EMBL" id="FOHE01000001">
    <property type="protein sequence ID" value="SES64748.1"/>
    <property type="molecule type" value="Genomic_DNA"/>
</dbReference>
<proteinExistence type="predicted"/>
<evidence type="ECO:0000256" key="1">
    <source>
        <dbReference type="SAM" id="Phobius"/>
    </source>
</evidence>
<evidence type="ECO:0000313" key="3">
    <source>
        <dbReference type="Proteomes" id="UP000198618"/>
    </source>
</evidence>
<feature type="transmembrane region" description="Helical" evidence="1">
    <location>
        <begin position="88"/>
        <end position="113"/>
    </location>
</feature>
<organism evidence="2 3">
    <name type="scientific">Oceanobacillus limi</name>
    <dbReference type="NCBI Taxonomy" id="930131"/>
    <lineage>
        <taxon>Bacteria</taxon>
        <taxon>Bacillati</taxon>
        <taxon>Bacillota</taxon>
        <taxon>Bacilli</taxon>
        <taxon>Bacillales</taxon>
        <taxon>Bacillaceae</taxon>
        <taxon>Oceanobacillus</taxon>
    </lineage>
</organism>
<dbReference type="RefSeq" id="WP_090865976.1">
    <property type="nucleotide sequence ID" value="NZ_FOHE01000001.1"/>
</dbReference>
<name>A0A1H9Y7G4_9BACI</name>
<feature type="transmembrane region" description="Helical" evidence="1">
    <location>
        <begin position="155"/>
        <end position="175"/>
    </location>
</feature>
<feature type="transmembrane region" description="Helical" evidence="1">
    <location>
        <begin position="34"/>
        <end position="54"/>
    </location>
</feature>
<dbReference type="OrthoDB" id="2591789at2"/>
<dbReference type="Proteomes" id="UP000198618">
    <property type="component" value="Unassembled WGS sequence"/>
</dbReference>
<evidence type="ECO:0000313" key="2">
    <source>
        <dbReference type="EMBL" id="SES64748.1"/>
    </source>
</evidence>
<keyword evidence="1" id="KW-0472">Membrane</keyword>
<keyword evidence="1" id="KW-0812">Transmembrane</keyword>
<feature type="transmembrane region" description="Helical" evidence="1">
    <location>
        <begin position="59"/>
        <end position="76"/>
    </location>
</feature>
<feature type="transmembrane region" description="Helical" evidence="1">
    <location>
        <begin position="125"/>
        <end position="143"/>
    </location>
</feature>
<gene>
    <name evidence="2" type="ORF">SAMN05216389_101237</name>
</gene>
<keyword evidence="1" id="KW-1133">Transmembrane helix</keyword>
<keyword evidence="3" id="KW-1185">Reference proteome</keyword>
<protein>
    <submittedName>
        <fullName evidence="2">Uncharacterized protein</fullName>
    </submittedName>
</protein>
<dbReference type="STRING" id="930131.SAMN05216389_101237"/>
<dbReference type="AlphaFoldDB" id="A0A1H9Y7G4"/>